<feature type="domain" description="Bacterial sugar transferase" evidence="8">
    <location>
        <begin position="272"/>
        <end position="458"/>
    </location>
</feature>
<evidence type="ECO:0000256" key="5">
    <source>
        <dbReference type="ARBA" id="ARBA00022989"/>
    </source>
</evidence>
<feature type="transmembrane region" description="Helical" evidence="7">
    <location>
        <begin position="47"/>
        <end position="67"/>
    </location>
</feature>
<feature type="transmembrane region" description="Helical" evidence="7">
    <location>
        <begin position="12"/>
        <end position="35"/>
    </location>
</feature>
<feature type="transmembrane region" description="Helical" evidence="7">
    <location>
        <begin position="108"/>
        <end position="126"/>
    </location>
</feature>
<evidence type="ECO:0000259" key="8">
    <source>
        <dbReference type="Pfam" id="PF02397"/>
    </source>
</evidence>
<sequence>MNFIYRIKQIILITGDAVAYALAIFISLGLRQLTIPSSTVIALHVPLFLKLFILWSIINYISGLYDLGKVGAADYYRRMAQSAAVSLVISIIAFYLQGETMITPKTILVLSVAIGYGLSALWRLIYSNTLAISRLQTKVIFVGFDEQTNELINLITSAPEKGYHIVAIFDPSRTLKNSHLPPGIEVYYSLTAIRPAITTHKAQIVVTAPSYKDNPDIVRELYELLFWPVRITDFSSLYENITGQVPASSYSDSWFISNLINLEHPAYESIRRGLDYIAGIFLAAVLIILLPFAALAIKINSRGPIIFKQLRMGRSGEQFSLYKFRTMYVLSADGSAETKGAQFAEHNDLRVTAVGKFLRRTRLDELPQIINLLRGDITLIGPRPERPEIVQKLEAVMPYYHLRLLVKPGITGWAAINQHYAGTVSEAIQKLQYDLFYIKNRSFLLDCSILLRTINVMIRMMGR</sequence>
<keyword evidence="6 7" id="KW-0472">Membrane</keyword>
<evidence type="ECO:0000256" key="6">
    <source>
        <dbReference type="ARBA" id="ARBA00023136"/>
    </source>
</evidence>
<evidence type="ECO:0000313" key="10">
    <source>
        <dbReference type="Proteomes" id="UP000177040"/>
    </source>
</evidence>
<keyword evidence="4 7" id="KW-0812">Transmembrane</keyword>
<dbReference type="GO" id="GO:0016020">
    <property type="term" value="C:membrane"/>
    <property type="evidence" value="ECO:0007669"/>
    <property type="project" value="UniProtKB-SubCell"/>
</dbReference>
<name>A0A1F6N1I6_9BACT</name>
<reference evidence="9 10" key="1">
    <citation type="journal article" date="2016" name="Nat. Commun.">
        <title>Thousands of microbial genomes shed light on interconnected biogeochemical processes in an aquifer system.</title>
        <authorList>
            <person name="Anantharaman K."/>
            <person name="Brown C.T."/>
            <person name="Hug L.A."/>
            <person name="Sharon I."/>
            <person name="Castelle C.J."/>
            <person name="Probst A.J."/>
            <person name="Thomas B.C."/>
            <person name="Singh A."/>
            <person name="Wilkins M.J."/>
            <person name="Karaoz U."/>
            <person name="Brodie E.L."/>
            <person name="Williams K.H."/>
            <person name="Hubbard S.S."/>
            <person name="Banfield J.F."/>
        </authorList>
    </citation>
    <scope>NUCLEOTIDE SEQUENCE [LARGE SCALE GENOMIC DNA]</scope>
</reference>
<dbReference type="NCBIfam" id="TIGR03025">
    <property type="entry name" value="EPS_sugtrans"/>
    <property type="match status" value="1"/>
</dbReference>
<evidence type="ECO:0000256" key="4">
    <source>
        <dbReference type="ARBA" id="ARBA00022692"/>
    </source>
</evidence>
<dbReference type="PANTHER" id="PTHR30576:SF0">
    <property type="entry name" value="UNDECAPRENYL-PHOSPHATE N-ACETYLGALACTOSAMINYL 1-PHOSPHATE TRANSFERASE-RELATED"/>
    <property type="match status" value="1"/>
</dbReference>
<organism evidence="9 10">
    <name type="scientific">Candidatus Magasanikbacteria bacterium RIFCSPLOWO2_01_FULL_40_15</name>
    <dbReference type="NCBI Taxonomy" id="1798686"/>
    <lineage>
        <taxon>Bacteria</taxon>
        <taxon>Candidatus Magasanikiibacteriota</taxon>
    </lineage>
</organism>
<comment type="subcellular location">
    <subcellularLocation>
        <location evidence="1">Membrane</location>
        <topology evidence="1">Multi-pass membrane protein</topology>
    </subcellularLocation>
</comment>
<gene>
    <name evidence="9" type="ORF">A2983_03870</name>
</gene>
<dbReference type="PANTHER" id="PTHR30576">
    <property type="entry name" value="COLANIC BIOSYNTHESIS UDP-GLUCOSE LIPID CARRIER TRANSFERASE"/>
    <property type="match status" value="1"/>
</dbReference>
<dbReference type="InterPro" id="IPR017475">
    <property type="entry name" value="EPS_sugar_tfrase"/>
</dbReference>
<comment type="similarity">
    <text evidence="2">Belongs to the bacterial sugar transferase family.</text>
</comment>
<evidence type="ECO:0000313" key="9">
    <source>
        <dbReference type="EMBL" id="OGH77751.1"/>
    </source>
</evidence>
<dbReference type="Proteomes" id="UP000177040">
    <property type="component" value="Unassembled WGS sequence"/>
</dbReference>
<accession>A0A1F6N1I6</accession>
<evidence type="ECO:0000256" key="1">
    <source>
        <dbReference type="ARBA" id="ARBA00004141"/>
    </source>
</evidence>
<evidence type="ECO:0000256" key="7">
    <source>
        <dbReference type="SAM" id="Phobius"/>
    </source>
</evidence>
<evidence type="ECO:0000256" key="3">
    <source>
        <dbReference type="ARBA" id="ARBA00022679"/>
    </source>
</evidence>
<dbReference type="InterPro" id="IPR003362">
    <property type="entry name" value="Bact_transf"/>
</dbReference>
<comment type="caution">
    <text evidence="9">The sequence shown here is derived from an EMBL/GenBank/DDBJ whole genome shotgun (WGS) entry which is preliminary data.</text>
</comment>
<dbReference type="Gene3D" id="3.40.50.720">
    <property type="entry name" value="NAD(P)-binding Rossmann-like Domain"/>
    <property type="match status" value="1"/>
</dbReference>
<dbReference type="EMBL" id="MFQH01000023">
    <property type="protein sequence ID" value="OGH77751.1"/>
    <property type="molecule type" value="Genomic_DNA"/>
</dbReference>
<proteinExistence type="inferred from homology"/>
<protein>
    <recommendedName>
        <fullName evidence="8">Bacterial sugar transferase domain-containing protein</fullName>
    </recommendedName>
</protein>
<keyword evidence="3" id="KW-0808">Transferase</keyword>
<feature type="transmembrane region" description="Helical" evidence="7">
    <location>
        <begin position="79"/>
        <end position="96"/>
    </location>
</feature>
<evidence type="ECO:0000256" key="2">
    <source>
        <dbReference type="ARBA" id="ARBA00006464"/>
    </source>
</evidence>
<dbReference type="GO" id="GO:0016780">
    <property type="term" value="F:phosphotransferase activity, for other substituted phosphate groups"/>
    <property type="evidence" value="ECO:0007669"/>
    <property type="project" value="TreeGrafter"/>
</dbReference>
<keyword evidence="5 7" id="KW-1133">Transmembrane helix</keyword>
<dbReference type="Pfam" id="PF02397">
    <property type="entry name" value="Bac_transf"/>
    <property type="match status" value="1"/>
</dbReference>
<feature type="transmembrane region" description="Helical" evidence="7">
    <location>
        <begin position="276"/>
        <end position="297"/>
    </location>
</feature>
<dbReference type="AlphaFoldDB" id="A0A1F6N1I6"/>